<evidence type="ECO:0000313" key="3">
    <source>
        <dbReference type="Proteomes" id="UP000006437"/>
    </source>
</evidence>
<dbReference type="HOGENOM" id="CLU_091659_0_0_9"/>
<dbReference type="Proteomes" id="UP000006437">
    <property type="component" value="Unassembled WGS sequence"/>
</dbReference>
<reference evidence="2 3" key="1">
    <citation type="submission" date="2011-08" db="EMBL/GenBank/DDBJ databases">
        <title>The Genome Sequence of Eubacteriaceae bacterium ACC19a.</title>
        <authorList>
            <consortium name="The Broad Institute Genome Sequencing Platform"/>
            <person name="Earl A."/>
            <person name="Ward D."/>
            <person name="Feldgarden M."/>
            <person name="Gevers D."/>
            <person name="Sizova M."/>
            <person name="Hazen A."/>
            <person name="Epstein S."/>
            <person name="Young S.K."/>
            <person name="Zeng Q."/>
            <person name="Gargeya S."/>
            <person name="Fitzgerald M."/>
            <person name="Haas B."/>
            <person name="Abouelleil A."/>
            <person name="Alvarado L."/>
            <person name="Arachchi H.M."/>
            <person name="Berlin A."/>
            <person name="Brown A."/>
            <person name="Chapman S.B."/>
            <person name="Chen Z."/>
            <person name="Dunbar C."/>
            <person name="Freedman E."/>
            <person name="Gearin G."/>
            <person name="Gellesch M."/>
            <person name="Goldberg J."/>
            <person name="Griggs A."/>
            <person name="Gujja S."/>
            <person name="Heiman D."/>
            <person name="Howarth C."/>
            <person name="Larson L."/>
            <person name="Lui A."/>
            <person name="MacDonald P.J.P."/>
            <person name="Montmayeur A."/>
            <person name="Murphy C."/>
            <person name="Neiman D."/>
            <person name="Pearson M."/>
            <person name="Priest M."/>
            <person name="Roberts A."/>
            <person name="Saif S."/>
            <person name="Shea T."/>
            <person name="Shenoy N."/>
            <person name="Sisk P."/>
            <person name="Stolte C."/>
            <person name="Sykes S."/>
            <person name="Wortman J."/>
            <person name="Nusbaum C."/>
            <person name="Birren B."/>
        </authorList>
    </citation>
    <scope>NUCLEOTIDE SEQUENCE [LARGE SCALE GENOMIC DNA]</scope>
    <source>
        <strain evidence="2 3">ACC19a</strain>
    </source>
</reference>
<dbReference type="PANTHER" id="PTHR36111">
    <property type="entry name" value="INNER MEMBRANE PROTEIN-RELATED"/>
    <property type="match status" value="1"/>
</dbReference>
<dbReference type="Pfam" id="PF04474">
    <property type="entry name" value="DUF554"/>
    <property type="match status" value="1"/>
</dbReference>
<accession>G9X1J1</accession>
<feature type="transmembrane region" description="Helical" evidence="1">
    <location>
        <begin position="101"/>
        <end position="124"/>
    </location>
</feature>
<dbReference type="InterPro" id="IPR007563">
    <property type="entry name" value="DUF554"/>
</dbReference>
<dbReference type="BioCyc" id="EBAC796937-HMP:GMGH-2254-MONOMER"/>
<feature type="transmembrane region" description="Helical" evidence="1">
    <location>
        <begin position="209"/>
        <end position="227"/>
    </location>
</feature>
<comment type="caution">
    <text evidence="2">The sequence shown here is derived from an EMBL/GenBank/DDBJ whole genome shotgun (WGS) entry which is preliminary data.</text>
</comment>
<keyword evidence="1" id="KW-0812">Transmembrane</keyword>
<organism evidence="2 3">
    <name type="scientific">Peptoanaerobacter stomatis</name>
    <dbReference type="NCBI Taxonomy" id="796937"/>
    <lineage>
        <taxon>Bacteria</taxon>
        <taxon>Bacillati</taxon>
        <taxon>Bacillota</taxon>
        <taxon>Clostridia</taxon>
        <taxon>Peptostreptococcales</taxon>
        <taxon>Filifactoraceae</taxon>
        <taxon>Peptoanaerobacter</taxon>
    </lineage>
</organism>
<sequence length="228" mass="23822">MIYNLLNGLGILVGSIIGLLLSNGIPERVSNSLMKAMGLVVLYIGIETSLSGKNISVIVISLAIGTIIGEILDIDNSINKFGKFLENKIAANNENSKFSEAFVTTSILFCAGAMGIVGSLQAGLNGSGDTLLAKTLIDGIVACIFTTSLGYGVIFSAFSVILYQGIFVLLASALSNILGENIIDSISAVGGIIILGMGINLLTNSNIKVANMVLSIFFSIIFGFFKIL</sequence>
<dbReference type="RefSeq" id="WP_009526442.1">
    <property type="nucleotide sequence ID" value="NZ_JH414576.1"/>
</dbReference>
<keyword evidence="1" id="KW-0472">Membrane</keyword>
<evidence type="ECO:0008006" key="4">
    <source>
        <dbReference type="Google" id="ProtNLM"/>
    </source>
</evidence>
<protein>
    <recommendedName>
        <fullName evidence="4">PF04474 family protein</fullName>
    </recommendedName>
</protein>
<evidence type="ECO:0000256" key="1">
    <source>
        <dbReference type="SAM" id="Phobius"/>
    </source>
</evidence>
<dbReference type="AlphaFoldDB" id="G9X1J1"/>
<feature type="transmembrane region" description="Helical" evidence="1">
    <location>
        <begin position="6"/>
        <end position="25"/>
    </location>
</feature>
<feature type="transmembrane region" description="Helical" evidence="1">
    <location>
        <begin position="136"/>
        <end position="154"/>
    </location>
</feature>
<name>G9X1J1_9FIRM</name>
<gene>
    <name evidence="2" type="ORF">HMPREF9629_02226</name>
</gene>
<dbReference type="EMBL" id="AFZE01000035">
    <property type="protein sequence ID" value="EHL14274.1"/>
    <property type="molecule type" value="Genomic_DNA"/>
</dbReference>
<feature type="transmembrane region" description="Helical" evidence="1">
    <location>
        <begin position="185"/>
        <end position="202"/>
    </location>
</feature>
<proteinExistence type="predicted"/>
<feature type="transmembrane region" description="Helical" evidence="1">
    <location>
        <begin position="55"/>
        <end position="74"/>
    </location>
</feature>
<evidence type="ECO:0000313" key="2">
    <source>
        <dbReference type="EMBL" id="EHL14274.1"/>
    </source>
</evidence>
<keyword evidence="1" id="KW-1133">Transmembrane helix</keyword>
<dbReference type="PANTHER" id="PTHR36111:SF2">
    <property type="entry name" value="INNER MEMBRANE PROTEIN"/>
    <property type="match status" value="1"/>
</dbReference>